<sequence length="193" mass="21970">MSLFQVRWVQCLLVGLSVFFAGQTATGDEFGRDGNLEIYIHADKPTYKFGEPIRLTVRLKNNTTRPLVVNRRLDPFSDLQWELFAEPDGFLQTKTNPPKPLTADDFIELKPEEEIRKKLPPLSELTPHPLKKGLYGLRLTYANKEKPTGVEKKGKDIWTGEIITNRLSIQIRSSEKASFQPFSPESIAPEESL</sequence>
<organism evidence="1 2">
    <name type="scientific">Candidatus Manganitrophus noduliformans</name>
    <dbReference type="NCBI Taxonomy" id="2606439"/>
    <lineage>
        <taxon>Bacteria</taxon>
        <taxon>Pseudomonadati</taxon>
        <taxon>Nitrospirota</taxon>
        <taxon>Nitrospiria</taxon>
        <taxon>Candidatus Troglogloeales</taxon>
        <taxon>Candidatus Manganitrophaceae</taxon>
        <taxon>Candidatus Manganitrophus</taxon>
    </lineage>
</organism>
<reference evidence="1 2" key="1">
    <citation type="journal article" date="2020" name="Nature">
        <title>Bacterial chemolithoautotrophy via manganese oxidation.</title>
        <authorList>
            <person name="Yu H."/>
            <person name="Leadbetter J.R."/>
        </authorList>
    </citation>
    <scope>NUCLEOTIDE SEQUENCE [LARGE SCALE GENOMIC DNA]</scope>
    <source>
        <strain evidence="1 2">Mn-1</strain>
    </source>
</reference>
<gene>
    <name evidence="1" type="ORF">MNODULE_01400</name>
</gene>
<proteinExistence type="predicted"/>
<name>A0A7X6DLI3_9BACT</name>
<dbReference type="Proteomes" id="UP000534783">
    <property type="component" value="Unassembled WGS sequence"/>
</dbReference>
<dbReference type="EMBL" id="VTOW01000001">
    <property type="protein sequence ID" value="NKE69406.1"/>
    <property type="molecule type" value="Genomic_DNA"/>
</dbReference>
<dbReference type="AlphaFoldDB" id="A0A7X6DLI3"/>
<protein>
    <recommendedName>
        <fullName evidence="3">Intracellular proteinase inhibitor BsuPI domain-containing protein</fullName>
    </recommendedName>
</protein>
<evidence type="ECO:0000313" key="1">
    <source>
        <dbReference type="EMBL" id="NKE69406.1"/>
    </source>
</evidence>
<evidence type="ECO:0000313" key="2">
    <source>
        <dbReference type="Proteomes" id="UP000534783"/>
    </source>
</evidence>
<accession>A0A7X6DLI3</accession>
<comment type="caution">
    <text evidence="1">The sequence shown here is derived from an EMBL/GenBank/DDBJ whole genome shotgun (WGS) entry which is preliminary data.</text>
</comment>
<keyword evidence="2" id="KW-1185">Reference proteome</keyword>
<dbReference type="RefSeq" id="WP_168057705.1">
    <property type="nucleotide sequence ID" value="NZ_VTOW01000001.1"/>
</dbReference>
<evidence type="ECO:0008006" key="3">
    <source>
        <dbReference type="Google" id="ProtNLM"/>
    </source>
</evidence>